<comment type="caution">
    <text evidence="2">The sequence shown here is derived from an EMBL/GenBank/DDBJ whole genome shotgun (WGS) entry which is preliminary data.</text>
</comment>
<reference evidence="2 3" key="1">
    <citation type="submission" date="2021-06" db="EMBL/GenBank/DDBJ databases">
        <authorList>
            <person name="Palmer J.M."/>
        </authorList>
    </citation>
    <scope>NUCLEOTIDE SEQUENCE [LARGE SCALE GENOMIC DNA]</scope>
    <source>
        <strain evidence="3">if_2019</strain>
        <tissue evidence="2">Muscle</tissue>
    </source>
</reference>
<organism evidence="2 3">
    <name type="scientific">Ilyodon furcidens</name>
    <name type="common">goldbreast splitfin</name>
    <dbReference type="NCBI Taxonomy" id="33524"/>
    <lineage>
        <taxon>Eukaryota</taxon>
        <taxon>Metazoa</taxon>
        <taxon>Chordata</taxon>
        <taxon>Craniata</taxon>
        <taxon>Vertebrata</taxon>
        <taxon>Euteleostomi</taxon>
        <taxon>Actinopterygii</taxon>
        <taxon>Neopterygii</taxon>
        <taxon>Teleostei</taxon>
        <taxon>Neoteleostei</taxon>
        <taxon>Acanthomorphata</taxon>
        <taxon>Ovalentaria</taxon>
        <taxon>Atherinomorphae</taxon>
        <taxon>Cyprinodontiformes</taxon>
        <taxon>Goodeidae</taxon>
        <taxon>Ilyodon</taxon>
    </lineage>
</organism>
<proteinExistence type="predicted"/>
<keyword evidence="3" id="KW-1185">Reference proteome</keyword>
<protein>
    <submittedName>
        <fullName evidence="2">Uncharacterized protein</fullName>
    </submittedName>
</protein>
<evidence type="ECO:0000313" key="3">
    <source>
        <dbReference type="Proteomes" id="UP001482620"/>
    </source>
</evidence>
<dbReference type="Proteomes" id="UP001482620">
    <property type="component" value="Unassembled WGS sequence"/>
</dbReference>
<gene>
    <name evidence="2" type="ORF">ILYODFUR_022310</name>
</gene>
<feature type="compositionally biased region" description="Basic and acidic residues" evidence="1">
    <location>
        <begin position="23"/>
        <end position="42"/>
    </location>
</feature>
<sequence>MRDVGNLFTESRCSMLKATETGSKGHDGYRDDGSSPGGRERPSSMQGMDMASLPPRKRPWQDGPGTGDHELPDGGRPPPRDDAGGYGPPGRGGRGGWGPGGGLGPGTGLRRGGPPPRGGPRGGGRGR</sequence>
<feature type="compositionally biased region" description="Gly residues" evidence="1">
    <location>
        <begin position="84"/>
        <end position="111"/>
    </location>
</feature>
<name>A0ABV0SQ55_9TELE</name>
<dbReference type="EMBL" id="JAHRIQ010002452">
    <property type="protein sequence ID" value="MEQ2222087.1"/>
    <property type="molecule type" value="Genomic_DNA"/>
</dbReference>
<evidence type="ECO:0000256" key="1">
    <source>
        <dbReference type="SAM" id="MobiDB-lite"/>
    </source>
</evidence>
<feature type="compositionally biased region" description="Basic and acidic residues" evidence="1">
    <location>
        <begin position="67"/>
        <end position="83"/>
    </location>
</feature>
<feature type="region of interest" description="Disordered" evidence="1">
    <location>
        <begin position="1"/>
        <end position="127"/>
    </location>
</feature>
<accession>A0ABV0SQ55</accession>
<evidence type="ECO:0000313" key="2">
    <source>
        <dbReference type="EMBL" id="MEQ2222087.1"/>
    </source>
</evidence>